<dbReference type="AlphaFoldDB" id="A0A841GU86"/>
<accession>A0A841GU86</accession>
<feature type="chain" id="PRO_5032707693" description="Capsule assembly Wzi family protein" evidence="1">
    <location>
        <begin position="22"/>
        <end position="595"/>
    </location>
</feature>
<keyword evidence="1" id="KW-0732">Signal</keyword>
<dbReference type="Proteomes" id="UP000582837">
    <property type="component" value="Unassembled WGS sequence"/>
</dbReference>
<sequence length="595" mass="64078">MFARLALFAALAVPCARPLHGQDPAPAPSLAGGPPAAADTVPVVPAATTQAAVDSARAAAFFASNRHVELVVPPEHARRREMYGVGALVGVSGAADREWRLWQITGREEAAGGYLLRSPSSAMPRGRDGFRVLVPEVETVWNTRIPFSVNDGPLWAGRGANGRVMAGFVGTLGPVRLIAAPEMVWSENAQFDSVLPTRWTAEQRARFVAPWFAGPNSADVPWRPGNDEVRRLYPGQSSLTVTAGAVEVGAATENQWWGPGIRSAILFSNNAAGFPHLFLRSGRPLRTFLGDMEGRWLVGGLEASDYAPGRDDENDGERSLSALGVTLRPAVFPALTLGIARTVMSPVDDWGGVAGRFADVLGHWDAGRDTTGRAAEQMTALSARLVAPGDGAEVYFEWARRELPTSFRDLLLRPEHTQGYTIGGQVARPLGSGLVRLQAEHTYLEQSPTETTNPAGSFYASERIPQGYTNNGEVLGAFMGPGASGQWLAADWVTRGVEAGLFGGRVRWADDAYFAQPGGPNRYLAHDMTAYFGARLGVDVLGARLSAEWTANKRWNYLFQSTSGTWADRDKFSVDVMNRTLRLGLSASPRLGRAR</sequence>
<proteinExistence type="predicted"/>
<organism evidence="2 3">
    <name type="scientific">Longimicrobium terrae</name>
    <dbReference type="NCBI Taxonomy" id="1639882"/>
    <lineage>
        <taxon>Bacteria</taxon>
        <taxon>Pseudomonadati</taxon>
        <taxon>Gemmatimonadota</taxon>
        <taxon>Longimicrobiia</taxon>
        <taxon>Longimicrobiales</taxon>
        <taxon>Longimicrobiaceae</taxon>
        <taxon>Longimicrobium</taxon>
    </lineage>
</organism>
<gene>
    <name evidence="2" type="ORF">HNQ61_000195</name>
</gene>
<name>A0A841GU86_9BACT</name>
<dbReference type="Pfam" id="PF14052">
    <property type="entry name" value="Caps_assemb_Wzi"/>
    <property type="match status" value="1"/>
</dbReference>
<evidence type="ECO:0000313" key="3">
    <source>
        <dbReference type="Proteomes" id="UP000582837"/>
    </source>
</evidence>
<dbReference type="InterPro" id="IPR026950">
    <property type="entry name" value="Caps_assemb_Wzi"/>
</dbReference>
<evidence type="ECO:0000256" key="1">
    <source>
        <dbReference type="SAM" id="SignalP"/>
    </source>
</evidence>
<protein>
    <recommendedName>
        <fullName evidence="4">Capsule assembly Wzi family protein</fullName>
    </recommendedName>
</protein>
<dbReference type="Gene3D" id="2.40.160.130">
    <property type="entry name" value="Capsule assembly protein Wzi"/>
    <property type="match status" value="1"/>
</dbReference>
<feature type="signal peptide" evidence="1">
    <location>
        <begin position="1"/>
        <end position="21"/>
    </location>
</feature>
<comment type="caution">
    <text evidence="2">The sequence shown here is derived from an EMBL/GenBank/DDBJ whole genome shotgun (WGS) entry which is preliminary data.</text>
</comment>
<keyword evidence="3" id="KW-1185">Reference proteome</keyword>
<dbReference type="EMBL" id="JACHIA010000001">
    <property type="protein sequence ID" value="MBB6068584.1"/>
    <property type="molecule type" value="Genomic_DNA"/>
</dbReference>
<dbReference type="RefSeq" id="WP_170030793.1">
    <property type="nucleotide sequence ID" value="NZ_JABDTL010000001.1"/>
</dbReference>
<evidence type="ECO:0008006" key="4">
    <source>
        <dbReference type="Google" id="ProtNLM"/>
    </source>
</evidence>
<dbReference type="InterPro" id="IPR038636">
    <property type="entry name" value="Wzi_sf"/>
</dbReference>
<evidence type="ECO:0000313" key="2">
    <source>
        <dbReference type="EMBL" id="MBB6068584.1"/>
    </source>
</evidence>
<reference evidence="2 3" key="1">
    <citation type="submission" date="2020-08" db="EMBL/GenBank/DDBJ databases">
        <title>Genomic Encyclopedia of Type Strains, Phase IV (KMG-IV): sequencing the most valuable type-strain genomes for metagenomic binning, comparative biology and taxonomic classification.</title>
        <authorList>
            <person name="Goeker M."/>
        </authorList>
    </citation>
    <scope>NUCLEOTIDE SEQUENCE [LARGE SCALE GENOMIC DNA]</scope>
    <source>
        <strain evidence="2 3">DSM 29007</strain>
    </source>
</reference>